<keyword evidence="4" id="KW-1185">Reference proteome</keyword>
<feature type="compositionally biased region" description="Basic residues" evidence="1">
    <location>
        <begin position="498"/>
        <end position="510"/>
    </location>
</feature>
<dbReference type="EMBL" id="QUWK01000018">
    <property type="protein sequence ID" value="RFU93794.1"/>
    <property type="molecule type" value="Genomic_DNA"/>
</dbReference>
<comment type="caution">
    <text evidence="3">The sequence shown here is derived from an EMBL/GenBank/DDBJ whole genome shotgun (WGS) entry which is preliminary data.</text>
</comment>
<organism evidence="3 4">
    <name type="scientific">Sphaerochaeta halotolerans</name>
    <dbReference type="NCBI Taxonomy" id="2293840"/>
    <lineage>
        <taxon>Bacteria</taxon>
        <taxon>Pseudomonadati</taxon>
        <taxon>Spirochaetota</taxon>
        <taxon>Spirochaetia</taxon>
        <taxon>Spirochaetales</taxon>
        <taxon>Sphaerochaetaceae</taxon>
        <taxon>Sphaerochaeta</taxon>
    </lineage>
</organism>
<accession>A0A372MDF3</accession>
<evidence type="ECO:0000313" key="3">
    <source>
        <dbReference type="EMBL" id="RFU93794.1"/>
    </source>
</evidence>
<dbReference type="GO" id="GO:0006313">
    <property type="term" value="P:DNA transposition"/>
    <property type="evidence" value="ECO:0007669"/>
    <property type="project" value="InterPro"/>
</dbReference>
<reference evidence="3 4" key="2">
    <citation type="submission" date="2018-09" db="EMBL/GenBank/DDBJ databases">
        <title>Genome of Sphaerochaeta halotolerans strain 4-11.</title>
        <authorList>
            <person name="Nazina T.N."/>
            <person name="Sokolova D.S."/>
        </authorList>
    </citation>
    <scope>NUCLEOTIDE SEQUENCE [LARGE SCALE GENOMIC DNA]</scope>
    <source>
        <strain evidence="3 4">4-11</strain>
    </source>
</reference>
<dbReference type="PRINTS" id="PR00929">
    <property type="entry name" value="ATHOOK"/>
</dbReference>
<feature type="region of interest" description="Disordered" evidence="1">
    <location>
        <begin position="473"/>
        <end position="510"/>
    </location>
</feature>
<evidence type="ECO:0000313" key="4">
    <source>
        <dbReference type="Proteomes" id="UP000264002"/>
    </source>
</evidence>
<dbReference type="Pfam" id="PF01609">
    <property type="entry name" value="DDE_Tnp_1"/>
    <property type="match status" value="1"/>
</dbReference>
<sequence length="510" mass="58097">MAIPVEIRSVERPKNTIVVKRGNGPLQYAVVERVGCKRVGESNIPVNGYTIGHIIDGAFVPVSEPVAQRTIELKDYADVVLVDSVSRSLLDELYAVYSTKDAMKIYSMALLRVCYPGVPCSRLSHYYEMSWVSMLFPSLPLSRNTVSAFLQDLGKSYSLIVSFMRNRVNSLTSGHHIAIDGTLKEDNSRVNSLSHYSRKARVEGTMDITVVFAYDIDVREPICSKVFAGNVLDSVSYQRFLTENGLKQGIVMADKGFPKKAAQEAFEASPALHWLNPIKRSDKRIASHDMYAFTGMLDDRNRDILFKKADLGDYYLYAFYDRKRAAKEEADYFKHHKGKPFDADHLSKSDERFGTVVFESDVDTDPGTIYKMYDERWLIEECFRYYKNVTDFDDTRVHSDYAVYGSEFVNFISSVMTSRIIRKFEDAGLFAEMTYKDIMSRLASAKKVETLGDGTWEFVKTTKSTEKILERLGIVEKPEDPPKRKRGRPKKAVDVNAPKRKRGRPRKTTS</sequence>
<dbReference type="Proteomes" id="UP000264002">
    <property type="component" value="Unassembled WGS sequence"/>
</dbReference>
<dbReference type="InterPro" id="IPR017956">
    <property type="entry name" value="AT_hook_DNA-bd_motif"/>
</dbReference>
<feature type="domain" description="Transposase IS4-like" evidence="2">
    <location>
        <begin position="195"/>
        <end position="399"/>
    </location>
</feature>
<dbReference type="InterPro" id="IPR002559">
    <property type="entry name" value="Transposase_11"/>
</dbReference>
<reference evidence="4" key="1">
    <citation type="submission" date="2018-08" db="EMBL/GenBank/DDBJ databases">
        <authorList>
            <person name="Grouzdev D.S."/>
            <person name="Krutkina M.S."/>
        </authorList>
    </citation>
    <scope>NUCLEOTIDE SEQUENCE [LARGE SCALE GENOMIC DNA]</scope>
    <source>
        <strain evidence="4">4-11</strain>
    </source>
</reference>
<gene>
    <name evidence="3" type="ORF">DYP60_12820</name>
</gene>
<proteinExistence type="predicted"/>
<dbReference type="GO" id="GO:0004803">
    <property type="term" value="F:transposase activity"/>
    <property type="evidence" value="ECO:0007669"/>
    <property type="project" value="InterPro"/>
</dbReference>
<dbReference type="RefSeq" id="WP_117331413.1">
    <property type="nucleotide sequence ID" value="NZ_QUWK01000018.1"/>
</dbReference>
<name>A0A372MDF3_9SPIR</name>
<protein>
    <submittedName>
        <fullName evidence="3">Transposase</fullName>
    </submittedName>
</protein>
<evidence type="ECO:0000256" key="1">
    <source>
        <dbReference type="SAM" id="MobiDB-lite"/>
    </source>
</evidence>
<feature type="compositionally biased region" description="Basic and acidic residues" evidence="1">
    <location>
        <begin position="473"/>
        <end position="482"/>
    </location>
</feature>
<dbReference type="GO" id="GO:0003677">
    <property type="term" value="F:DNA binding"/>
    <property type="evidence" value="ECO:0007669"/>
    <property type="project" value="InterPro"/>
</dbReference>
<dbReference type="AlphaFoldDB" id="A0A372MDF3"/>
<evidence type="ECO:0000259" key="2">
    <source>
        <dbReference type="Pfam" id="PF01609"/>
    </source>
</evidence>